<dbReference type="InterPro" id="IPR029063">
    <property type="entry name" value="SAM-dependent_MTases_sf"/>
</dbReference>
<protein>
    <recommendedName>
        <fullName evidence="1">Methyltransferase FkbM domain-containing protein</fullName>
    </recommendedName>
</protein>
<reference evidence="2" key="1">
    <citation type="submission" date="2018-05" db="EMBL/GenBank/DDBJ databases">
        <authorList>
            <person name="Lanie J.A."/>
            <person name="Ng W.-L."/>
            <person name="Kazmierczak K.M."/>
            <person name="Andrzejewski T.M."/>
            <person name="Davidsen T.M."/>
            <person name="Wayne K.J."/>
            <person name="Tettelin H."/>
            <person name="Glass J.I."/>
            <person name="Rusch D."/>
            <person name="Podicherti R."/>
            <person name="Tsui H.-C.T."/>
            <person name="Winkler M.E."/>
        </authorList>
    </citation>
    <scope>NUCLEOTIDE SEQUENCE</scope>
</reference>
<dbReference type="AlphaFoldDB" id="A0A381QZT1"/>
<proteinExistence type="predicted"/>
<dbReference type="PANTHER" id="PTHR34203">
    <property type="entry name" value="METHYLTRANSFERASE, FKBM FAMILY PROTEIN"/>
    <property type="match status" value="1"/>
</dbReference>
<evidence type="ECO:0000259" key="1">
    <source>
        <dbReference type="Pfam" id="PF05050"/>
    </source>
</evidence>
<dbReference type="PANTHER" id="PTHR34203:SF15">
    <property type="entry name" value="SLL1173 PROTEIN"/>
    <property type="match status" value="1"/>
</dbReference>
<dbReference type="NCBIfam" id="TIGR01444">
    <property type="entry name" value="fkbM_fam"/>
    <property type="match status" value="1"/>
</dbReference>
<dbReference type="Pfam" id="PF05050">
    <property type="entry name" value="Methyltransf_21"/>
    <property type="match status" value="1"/>
</dbReference>
<dbReference type="InterPro" id="IPR052514">
    <property type="entry name" value="SAM-dependent_MTase"/>
</dbReference>
<organism evidence="2">
    <name type="scientific">marine metagenome</name>
    <dbReference type="NCBI Taxonomy" id="408172"/>
    <lineage>
        <taxon>unclassified sequences</taxon>
        <taxon>metagenomes</taxon>
        <taxon>ecological metagenomes</taxon>
    </lineage>
</organism>
<dbReference type="Gene3D" id="3.40.50.150">
    <property type="entry name" value="Vaccinia Virus protein VP39"/>
    <property type="match status" value="1"/>
</dbReference>
<feature type="domain" description="Methyltransferase FkbM" evidence="1">
    <location>
        <begin position="73"/>
        <end position="222"/>
    </location>
</feature>
<name>A0A381QZT1_9ZZZZ</name>
<dbReference type="EMBL" id="UINC01001614">
    <property type="protein sequence ID" value="SUZ84956.1"/>
    <property type="molecule type" value="Genomic_DNA"/>
</dbReference>
<sequence>MKISRKDVRFVYSKRELRYYATAKALPGRKVFFKHERQGLVNYRQGLSERANSIGKTYFLEGLQFNDGDVVVDCGANLGDLKLWFDIRGMNISYIGFEPSPEEFGCLQDNIGTGVAKSVGLWNKEGSFEFFVSSQKADSSLIEPKHYESVIEIPTIRLEGALEGPVKLLKLEAEGGEPEILEGLGERLADVHFITADLGYERGMLEESTLVPVVNFLLERGFSIRAISHDRIVALFENNLMSEGEITP</sequence>
<dbReference type="InterPro" id="IPR006342">
    <property type="entry name" value="FkbM_mtfrase"/>
</dbReference>
<gene>
    <name evidence="2" type="ORF">METZ01_LOCUS37810</name>
</gene>
<evidence type="ECO:0000313" key="2">
    <source>
        <dbReference type="EMBL" id="SUZ84956.1"/>
    </source>
</evidence>
<dbReference type="SUPFAM" id="SSF53335">
    <property type="entry name" value="S-adenosyl-L-methionine-dependent methyltransferases"/>
    <property type="match status" value="1"/>
</dbReference>
<accession>A0A381QZT1</accession>